<name>A0ABR4MZN0_9FUNG</name>
<dbReference type="PANTHER" id="PTHR47338">
    <property type="entry name" value="ZN(II)2CYS6 TRANSCRIPTION FACTOR (EUROFUNG)-RELATED"/>
    <property type="match status" value="1"/>
</dbReference>
<feature type="compositionally biased region" description="Low complexity" evidence="7">
    <location>
        <begin position="77"/>
        <end position="99"/>
    </location>
</feature>
<keyword evidence="3" id="KW-0805">Transcription regulation</keyword>
<evidence type="ECO:0000256" key="7">
    <source>
        <dbReference type="SAM" id="MobiDB-lite"/>
    </source>
</evidence>
<evidence type="ECO:0000313" key="10">
    <source>
        <dbReference type="Proteomes" id="UP001527925"/>
    </source>
</evidence>
<keyword evidence="5" id="KW-0539">Nucleus</keyword>
<dbReference type="SUPFAM" id="SSF57701">
    <property type="entry name" value="Zn2/Cys6 DNA-binding domain"/>
    <property type="match status" value="1"/>
</dbReference>
<gene>
    <name evidence="9" type="ORF">HK105_207734</name>
</gene>
<protein>
    <recommendedName>
        <fullName evidence="8">Zn(2)-C6 fungal-type domain-containing protein</fullName>
    </recommendedName>
</protein>
<keyword evidence="2" id="KW-0479">Metal-binding</keyword>
<dbReference type="CDD" id="cd00067">
    <property type="entry name" value="GAL4"/>
    <property type="match status" value="1"/>
</dbReference>
<dbReference type="PROSITE" id="PS50048">
    <property type="entry name" value="ZN2_CY6_FUNGAL_2"/>
    <property type="match status" value="1"/>
</dbReference>
<dbReference type="InterPro" id="IPR036864">
    <property type="entry name" value="Zn2-C6_fun-type_DNA-bd_sf"/>
</dbReference>
<dbReference type="InterPro" id="IPR007219">
    <property type="entry name" value="XnlR_reg_dom"/>
</dbReference>
<feature type="compositionally biased region" description="Acidic residues" evidence="7">
    <location>
        <begin position="670"/>
        <end position="679"/>
    </location>
</feature>
<accession>A0ABR4MZN0</accession>
<dbReference type="PANTHER" id="PTHR47338:SF5">
    <property type="entry name" value="ZN(II)2CYS6 TRANSCRIPTION FACTOR (EUROFUNG)"/>
    <property type="match status" value="1"/>
</dbReference>
<keyword evidence="10" id="KW-1185">Reference proteome</keyword>
<evidence type="ECO:0000259" key="8">
    <source>
        <dbReference type="PROSITE" id="PS50048"/>
    </source>
</evidence>
<evidence type="ECO:0000256" key="6">
    <source>
        <dbReference type="SAM" id="Coils"/>
    </source>
</evidence>
<dbReference type="InterPro" id="IPR001138">
    <property type="entry name" value="Zn2Cys6_DnaBD"/>
</dbReference>
<dbReference type="EMBL" id="JADGIZ020000058">
    <property type="protein sequence ID" value="KAL2912742.1"/>
    <property type="molecule type" value="Genomic_DNA"/>
</dbReference>
<evidence type="ECO:0000256" key="2">
    <source>
        <dbReference type="ARBA" id="ARBA00022723"/>
    </source>
</evidence>
<comment type="subcellular location">
    <subcellularLocation>
        <location evidence="1">Nucleus</location>
    </subcellularLocation>
</comment>
<organism evidence="9 10">
    <name type="scientific">Polyrhizophydium stewartii</name>
    <dbReference type="NCBI Taxonomy" id="2732419"/>
    <lineage>
        <taxon>Eukaryota</taxon>
        <taxon>Fungi</taxon>
        <taxon>Fungi incertae sedis</taxon>
        <taxon>Chytridiomycota</taxon>
        <taxon>Chytridiomycota incertae sedis</taxon>
        <taxon>Chytridiomycetes</taxon>
        <taxon>Rhizophydiales</taxon>
        <taxon>Rhizophydiales incertae sedis</taxon>
        <taxon>Polyrhizophydium</taxon>
    </lineage>
</organism>
<dbReference type="CDD" id="cd12148">
    <property type="entry name" value="fungal_TF_MHR"/>
    <property type="match status" value="1"/>
</dbReference>
<feature type="coiled-coil region" evidence="6">
    <location>
        <begin position="121"/>
        <end position="148"/>
    </location>
</feature>
<proteinExistence type="predicted"/>
<feature type="region of interest" description="Disordered" evidence="7">
    <location>
        <begin position="734"/>
        <end position="770"/>
    </location>
</feature>
<reference evidence="9 10" key="1">
    <citation type="submission" date="2023-09" db="EMBL/GenBank/DDBJ databases">
        <title>Pangenome analysis of Batrachochytrium dendrobatidis and related Chytrids.</title>
        <authorList>
            <person name="Yacoub M.N."/>
            <person name="Stajich J.E."/>
            <person name="James T.Y."/>
        </authorList>
    </citation>
    <scope>NUCLEOTIDE SEQUENCE [LARGE SCALE GENOMIC DNA]</scope>
    <source>
        <strain evidence="9 10">JEL0888</strain>
    </source>
</reference>
<keyword evidence="4" id="KW-0804">Transcription</keyword>
<dbReference type="SMART" id="SM00906">
    <property type="entry name" value="Fungal_trans"/>
    <property type="match status" value="1"/>
</dbReference>
<evidence type="ECO:0000256" key="4">
    <source>
        <dbReference type="ARBA" id="ARBA00023163"/>
    </source>
</evidence>
<feature type="compositionally biased region" description="Low complexity" evidence="7">
    <location>
        <begin position="53"/>
        <end position="69"/>
    </location>
</feature>
<feature type="compositionally biased region" description="Polar residues" evidence="7">
    <location>
        <begin position="736"/>
        <end position="753"/>
    </location>
</feature>
<sequence length="922" mass="98249">MRPNHTCQACIAKKRKCDRKRPSCSLCKVAGIKCVYEPFRRAAPGPQTPAAAAAAALSAGDSTDSGDSPEALDMRTPGGPLAAANSSPPSDSSSSGSSAVAKFSLARPGAGADRQDLATMLAEALQNINLLANRNSQLEQQVASLLSERQILGLPVMPPVPPAALPSVPQPAPATAMVPCTKLQPRSDAKWYPVDPDGTPSGRRQKFNDAFAAQPVASDVYDCFFDQVRPHLLATSESYLRRHVPNCMFTVHAVNTFVSLSACANLSQRIAEPTYAAAIASLSEALAKPLPVTVIGLFMMAMSTNHVTSFVEMSHYVSLALRVAIDLRMNTEEGIAALADNEEDRNSIRGIWWSMVQMDYFMLASSGTNFGFKEELSLLRLPLDSEDSATHPLDQAAETEIAVMSSTGWHVAPLPNRGLTANMCLIQKIMGKAASFVKRHMDNQITPLEVVQARTNIESSLNAWWDAAPKEIKDIAYTNWEDAPPPRRNVTGWRPFYIYGTYLFTRLMLWRSAFAENVCKSIELSVSSHAVKDSIAAALSVARQIALPLVRFNAVAFANPYISSMLYSSALALVAAMRMPASQMDSLRFADALKIIVDCIKQFGDLWNLGRFELSLIDQLARLKDPVAIVQLFDRVQFTKVLKQQHLLRQEMVESGEERRINFGRKEGAFDAEPEDDDQFGASRPPTRVNQGAILANFNGIDLGSLSGSSGAGSSATAANGSSSRAGAAEGFALASGSQGDSPHSTPGESSIPSIDGSSGAETASATSSPSPNLAPFLLSMSTTPSAAAAAVAASSGLNKMAAPMQADLPPIPDMAQMFTTNVFSSPFAQGPSVQPAVRPGSALNSMLASSASTGLSPNTSATLMQQALFAQPQAGNQHLFGSTSNASWPMDVTEPTLDLSDFIATSPPPAPSEIQLEELFA</sequence>
<keyword evidence="6" id="KW-0175">Coiled coil</keyword>
<dbReference type="Proteomes" id="UP001527925">
    <property type="component" value="Unassembled WGS sequence"/>
</dbReference>
<evidence type="ECO:0000256" key="1">
    <source>
        <dbReference type="ARBA" id="ARBA00004123"/>
    </source>
</evidence>
<feature type="region of interest" description="Disordered" evidence="7">
    <location>
        <begin position="665"/>
        <end position="686"/>
    </location>
</feature>
<dbReference type="Gene3D" id="4.10.240.10">
    <property type="entry name" value="Zn(2)-C6 fungal-type DNA-binding domain"/>
    <property type="match status" value="1"/>
</dbReference>
<feature type="region of interest" description="Disordered" evidence="7">
    <location>
        <begin position="53"/>
        <end position="100"/>
    </location>
</feature>
<dbReference type="Pfam" id="PF00172">
    <property type="entry name" value="Zn_clus"/>
    <property type="match status" value="1"/>
</dbReference>
<feature type="compositionally biased region" description="Low complexity" evidence="7">
    <location>
        <begin position="757"/>
        <end position="770"/>
    </location>
</feature>
<evidence type="ECO:0000256" key="5">
    <source>
        <dbReference type="ARBA" id="ARBA00023242"/>
    </source>
</evidence>
<dbReference type="InterPro" id="IPR050815">
    <property type="entry name" value="TF_fung"/>
</dbReference>
<dbReference type="SMART" id="SM00066">
    <property type="entry name" value="GAL4"/>
    <property type="match status" value="1"/>
</dbReference>
<comment type="caution">
    <text evidence="9">The sequence shown here is derived from an EMBL/GenBank/DDBJ whole genome shotgun (WGS) entry which is preliminary data.</text>
</comment>
<feature type="domain" description="Zn(2)-C6 fungal-type" evidence="8">
    <location>
        <begin position="6"/>
        <end position="36"/>
    </location>
</feature>
<evidence type="ECO:0000313" key="9">
    <source>
        <dbReference type="EMBL" id="KAL2912742.1"/>
    </source>
</evidence>
<evidence type="ECO:0000256" key="3">
    <source>
        <dbReference type="ARBA" id="ARBA00023015"/>
    </source>
</evidence>